<dbReference type="Proteomes" id="UP001184833">
    <property type="component" value="Unassembled WGS sequence"/>
</dbReference>
<evidence type="ECO:0000313" key="1">
    <source>
        <dbReference type="EMBL" id="MDR6458644.1"/>
    </source>
</evidence>
<comment type="caution">
    <text evidence="1">The sequence shown here is derived from an EMBL/GenBank/DDBJ whole genome shotgun (WGS) entry which is preliminary data.</text>
</comment>
<protein>
    <submittedName>
        <fullName evidence="1">Uncharacterized protein</fullName>
    </submittedName>
</protein>
<reference evidence="1" key="1">
    <citation type="submission" date="2023-07" db="EMBL/GenBank/DDBJ databases">
        <title>Sorghum-associated microbial communities from plants grown in Nebraska, USA.</title>
        <authorList>
            <person name="Schachtman D."/>
        </authorList>
    </citation>
    <scope>NUCLEOTIDE SEQUENCE</scope>
    <source>
        <strain evidence="1">DS2329</strain>
    </source>
</reference>
<dbReference type="EMBL" id="JAVDQX010000001">
    <property type="protein sequence ID" value="MDR6458644.1"/>
    <property type="molecule type" value="Genomic_DNA"/>
</dbReference>
<organism evidence="1 2">
    <name type="scientific">Chryseobacterium vietnamense</name>
    <dbReference type="NCBI Taxonomy" id="866785"/>
    <lineage>
        <taxon>Bacteria</taxon>
        <taxon>Pseudomonadati</taxon>
        <taxon>Bacteroidota</taxon>
        <taxon>Flavobacteriia</taxon>
        <taxon>Flavobacteriales</taxon>
        <taxon>Weeksellaceae</taxon>
        <taxon>Chryseobacterium group</taxon>
        <taxon>Chryseobacterium</taxon>
    </lineage>
</organism>
<keyword evidence="2" id="KW-1185">Reference proteome</keyword>
<sequence length="52" mass="6300">MVQNNNKTQRAAEFFIDVEKRKGAKWYLKYTFLRRKDFISDKIHNIPLAENL</sequence>
<accession>A0ACC6J6F9</accession>
<gene>
    <name evidence="1" type="ORF">J2786_001737</name>
</gene>
<evidence type="ECO:0000313" key="2">
    <source>
        <dbReference type="Proteomes" id="UP001184833"/>
    </source>
</evidence>
<proteinExistence type="predicted"/>
<name>A0ACC6J6F9_9FLAO</name>